<dbReference type="PANTHER" id="PTHR12461:SF105">
    <property type="entry name" value="HYPOXIA-INDUCIBLE FACTOR 1-ALPHA INHIBITOR"/>
    <property type="match status" value="1"/>
</dbReference>
<dbReference type="Pfam" id="PF13621">
    <property type="entry name" value="Cupin_8"/>
    <property type="match status" value="1"/>
</dbReference>
<evidence type="ECO:0000256" key="4">
    <source>
        <dbReference type="ARBA" id="ARBA00022723"/>
    </source>
</evidence>
<dbReference type="Gene3D" id="2.60.120.650">
    <property type="entry name" value="Cupin"/>
    <property type="match status" value="1"/>
</dbReference>
<evidence type="ECO:0000256" key="5">
    <source>
        <dbReference type="ARBA" id="ARBA00022964"/>
    </source>
</evidence>
<dbReference type="GO" id="GO:0051213">
    <property type="term" value="F:dioxygenase activity"/>
    <property type="evidence" value="ECO:0007669"/>
    <property type="project" value="UniProtKB-KW"/>
</dbReference>
<evidence type="ECO:0000259" key="9">
    <source>
        <dbReference type="PROSITE" id="PS51184"/>
    </source>
</evidence>
<dbReference type="PANTHER" id="PTHR12461">
    <property type="entry name" value="HYPOXIA-INDUCIBLE FACTOR 1 ALPHA INHIBITOR-RELATED"/>
    <property type="match status" value="1"/>
</dbReference>
<accession>A0A7G2EN27</accession>
<dbReference type="SUPFAM" id="SSF51197">
    <property type="entry name" value="Clavaminate synthase-like"/>
    <property type="match status" value="1"/>
</dbReference>
<evidence type="ECO:0000313" key="11">
    <source>
        <dbReference type="Proteomes" id="UP000516314"/>
    </source>
</evidence>
<dbReference type="InterPro" id="IPR003347">
    <property type="entry name" value="JmjC_dom"/>
</dbReference>
<organism evidence="10 11">
    <name type="scientific">Arabidopsis thaliana</name>
    <name type="common">Mouse-ear cress</name>
    <dbReference type="NCBI Taxonomy" id="3702"/>
    <lineage>
        <taxon>Eukaryota</taxon>
        <taxon>Viridiplantae</taxon>
        <taxon>Streptophyta</taxon>
        <taxon>Embryophyta</taxon>
        <taxon>Tracheophyta</taxon>
        <taxon>Spermatophyta</taxon>
        <taxon>Magnoliopsida</taxon>
        <taxon>eudicotyledons</taxon>
        <taxon>Gunneridae</taxon>
        <taxon>Pentapetalae</taxon>
        <taxon>rosids</taxon>
        <taxon>malvids</taxon>
        <taxon>Brassicales</taxon>
        <taxon>Brassicaceae</taxon>
        <taxon>Camelineae</taxon>
        <taxon>Arabidopsis</taxon>
    </lineage>
</organism>
<feature type="domain" description="JmjC" evidence="9">
    <location>
        <begin position="261"/>
        <end position="443"/>
    </location>
</feature>
<evidence type="ECO:0000256" key="7">
    <source>
        <dbReference type="ARBA" id="ARBA00023004"/>
    </source>
</evidence>
<dbReference type="Proteomes" id="UP000516314">
    <property type="component" value="Chromosome 3"/>
</dbReference>
<evidence type="ECO:0000256" key="3">
    <source>
        <dbReference type="ARBA" id="ARBA00006801"/>
    </source>
</evidence>
<keyword evidence="8" id="KW-0539">Nucleus</keyword>
<evidence type="ECO:0000256" key="2">
    <source>
        <dbReference type="ARBA" id="ARBA00004123"/>
    </source>
</evidence>
<dbReference type="AlphaFoldDB" id="A0A7G2EN27"/>
<proteinExistence type="inferred from homology"/>
<comment type="cofactor">
    <cofactor evidence="1">
        <name>Fe(2+)</name>
        <dbReference type="ChEBI" id="CHEBI:29033"/>
    </cofactor>
</comment>
<dbReference type="InterPro" id="IPR041667">
    <property type="entry name" value="Cupin_8"/>
</dbReference>
<dbReference type="InterPro" id="IPR056520">
    <property type="entry name" value="ARM_KDM8_N"/>
</dbReference>
<comment type="similarity">
    <text evidence="3">Belongs to the JARID1 histone demethylase family.</text>
</comment>
<evidence type="ECO:0000256" key="8">
    <source>
        <dbReference type="ARBA" id="ARBA00023242"/>
    </source>
</evidence>
<comment type="subcellular location">
    <subcellularLocation>
        <location evidence="2">Nucleus</location>
    </subcellularLocation>
</comment>
<keyword evidence="4" id="KW-0479">Metal-binding</keyword>
<dbReference type="SMART" id="SM00558">
    <property type="entry name" value="JmjC"/>
    <property type="match status" value="1"/>
</dbReference>
<dbReference type="GO" id="GO:0046872">
    <property type="term" value="F:metal ion binding"/>
    <property type="evidence" value="ECO:0007669"/>
    <property type="project" value="UniProtKB-KW"/>
</dbReference>
<dbReference type="EMBL" id="LR881468">
    <property type="protein sequence ID" value="CAD5323670.1"/>
    <property type="molecule type" value="Genomic_DNA"/>
</dbReference>
<sequence>MSGATTASSGDHNNLRLPTPTLDAESQTLLQSISAEGGYAYARMAVLAVAGDQSAAEAARDMAWEQLHSGPWHSVLPVWRDAYSMACLHVAKIHFAAGEFGEALGALDMGLIMGGMLLRKDLHDSVLLVSSEARKITKSLEEASGDFKGERLVPEVPVDVNEVLKILPCRSLTCKRVEKRSGLSLEGFLRDYYLPGTPVVITNSMAHWPARTKWNHLEYLNAVAGNRTVPVEVGKNYLCSDWKQELVTFSKFLERMRTNKSSPMEPTYLAQHPLFDQINELRDDICIPDYCFVGGGELQSLNAWFGPAGTVTPLHHDPHHNILAQPDLLAGLKFDDSLTNQRNRLACNSYVVGKKYIRLYPSFLQDELYPYSETMLCNSSQVDLDNIDETEFPKAMELEFMDCILEEGEMLYIPPKWWHYVRSLTMSLSVSFWWSNEAESSSS</sequence>
<evidence type="ECO:0000256" key="1">
    <source>
        <dbReference type="ARBA" id="ARBA00001954"/>
    </source>
</evidence>
<dbReference type="GO" id="GO:0005634">
    <property type="term" value="C:nucleus"/>
    <property type="evidence" value="ECO:0007669"/>
    <property type="project" value="UniProtKB-SubCell"/>
</dbReference>
<protein>
    <submittedName>
        <fullName evidence="10">(thale cress) hypothetical protein</fullName>
    </submittedName>
</protein>
<gene>
    <name evidence="10" type="ORF">AT9943_LOCUS11604</name>
</gene>
<keyword evidence="5" id="KW-0223">Dioxygenase</keyword>
<keyword evidence="7" id="KW-0408">Iron</keyword>
<dbReference type="PROSITE" id="PS51184">
    <property type="entry name" value="JMJC"/>
    <property type="match status" value="1"/>
</dbReference>
<dbReference type="Pfam" id="PF24472">
    <property type="entry name" value="ARM_KDM8_N"/>
    <property type="match status" value="1"/>
</dbReference>
<keyword evidence="6" id="KW-0560">Oxidoreductase</keyword>
<evidence type="ECO:0000313" key="10">
    <source>
        <dbReference type="EMBL" id="CAD5323670.1"/>
    </source>
</evidence>
<evidence type="ECO:0000256" key="6">
    <source>
        <dbReference type="ARBA" id="ARBA00023002"/>
    </source>
</evidence>
<reference evidence="10 11" key="1">
    <citation type="submission" date="2020-09" db="EMBL/GenBank/DDBJ databases">
        <authorList>
            <person name="Ashkenazy H."/>
        </authorList>
    </citation>
    <scope>NUCLEOTIDE SEQUENCE [LARGE SCALE GENOMIC DNA]</scope>
    <source>
        <strain evidence="11">cv. Cdm-0</strain>
    </source>
</reference>
<name>A0A7G2EN27_ARATH</name>